<dbReference type="InterPro" id="IPR004042">
    <property type="entry name" value="Intein_endonuc_central"/>
</dbReference>
<dbReference type="GO" id="GO:0016539">
    <property type="term" value="P:intein-mediated protein splicing"/>
    <property type="evidence" value="ECO:0007669"/>
    <property type="project" value="InterPro"/>
</dbReference>
<sequence>MKKRKLDNFRVWRDRMKVLGKIKSEYPPLKKDGDLAELIGLTLGDGYLGAFPRSEVLRIVLNSKNNHLIQRCRVLIQNVFGKSPTISNRNKSGATNITIYQKKIGIRIGIPVSRKKDRIYPVPSWIQQSKVYSLRYLRGLYEAEGPHSVHKPTSTYKFAFANTNESILKNVYELLVWLGFHPHKDEKRVQLSRKSEVYEAMSLIEFRKY</sequence>
<feature type="domain" description="DOD-type homing endonuclease" evidence="1">
    <location>
        <begin position="38"/>
        <end position="180"/>
    </location>
</feature>
<dbReference type="SUPFAM" id="SSF55608">
    <property type="entry name" value="Homing endonucleases"/>
    <property type="match status" value="1"/>
</dbReference>
<dbReference type="PRINTS" id="PR00379">
    <property type="entry name" value="INTEIN"/>
</dbReference>
<accession>A0A1F6BXK0</accession>
<name>A0A1F6BXK0_9BACT</name>
<dbReference type="InterPro" id="IPR004860">
    <property type="entry name" value="LAGLIDADG_dom"/>
</dbReference>
<evidence type="ECO:0000313" key="2">
    <source>
        <dbReference type="EMBL" id="OGG41684.1"/>
    </source>
</evidence>
<reference evidence="2 3" key="1">
    <citation type="journal article" date="2016" name="Nat. Commun.">
        <title>Thousands of microbial genomes shed light on interconnected biogeochemical processes in an aquifer system.</title>
        <authorList>
            <person name="Anantharaman K."/>
            <person name="Brown C.T."/>
            <person name="Hug L.A."/>
            <person name="Sharon I."/>
            <person name="Castelle C.J."/>
            <person name="Probst A.J."/>
            <person name="Thomas B.C."/>
            <person name="Singh A."/>
            <person name="Wilkins M.J."/>
            <person name="Karaoz U."/>
            <person name="Brodie E.L."/>
            <person name="Williams K.H."/>
            <person name="Hubbard S.S."/>
            <person name="Banfield J.F."/>
        </authorList>
    </citation>
    <scope>NUCLEOTIDE SEQUENCE [LARGE SCALE GENOMIC DNA]</scope>
</reference>
<evidence type="ECO:0000259" key="1">
    <source>
        <dbReference type="PROSITE" id="PS50819"/>
    </source>
</evidence>
<organism evidence="2 3">
    <name type="scientific">Candidatus Jorgensenbacteria bacterium RIFCSPLOWO2_01_FULL_45_25b</name>
    <dbReference type="NCBI Taxonomy" id="1798471"/>
    <lineage>
        <taxon>Bacteria</taxon>
        <taxon>Candidatus Joergenseniibacteriota</taxon>
    </lineage>
</organism>
<gene>
    <name evidence="2" type="ORF">A3A21_02990</name>
</gene>
<dbReference type="PROSITE" id="PS50819">
    <property type="entry name" value="INTEIN_ENDONUCLEASE"/>
    <property type="match status" value="1"/>
</dbReference>
<comment type="caution">
    <text evidence="2">The sequence shown here is derived from an EMBL/GenBank/DDBJ whole genome shotgun (WGS) entry which is preliminary data.</text>
</comment>
<dbReference type="InterPro" id="IPR027434">
    <property type="entry name" value="Homing_endonucl"/>
</dbReference>
<dbReference type="EMBL" id="MFKK01000011">
    <property type="protein sequence ID" value="OGG41684.1"/>
    <property type="molecule type" value="Genomic_DNA"/>
</dbReference>
<dbReference type="Pfam" id="PF14528">
    <property type="entry name" value="LAGLIDADG_3"/>
    <property type="match status" value="1"/>
</dbReference>
<dbReference type="InterPro" id="IPR006142">
    <property type="entry name" value="INTEIN"/>
</dbReference>
<dbReference type="GO" id="GO:0004519">
    <property type="term" value="F:endonuclease activity"/>
    <property type="evidence" value="ECO:0007669"/>
    <property type="project" value="InterPro"/>
</dbReference>
<dbReference type="Gene3D" id="3.10.28.10">
    <property type="entry name" value="Homing endonucleases"/>
    <property type="match status" value="1"/>
</dbReference>
<dbReference type="Proteomes" id="UP000176996">
    <property type="component" value="Unassembled WGS sequence"/>
</dbReference>
<protein>
    <recommendedName>
        <fullName evidence="1">DOD-type homing endonuclease domain-containing protein</fullName>
    </recommendedName>
</protein>
<dbReference type="AlphaFoldDB" id="A0A1F6BXK0"/>
<dbReference type="STRING" id="1798471.A3A21_02990"/>
<evidence type="ECO:0000313" key="3">
    <source>
        <dbReference type="Proteomes" id="UP000176996"/>
    </source>
</evidence>
<proteinExistence type="predicted"/>